<dbReference type="GO" id="GO:0046872">
    <property type="term" value="F:metal ion binding"/>
    <property type="evidence" value="ECO:0007669"/>
    <property type="project" value="UniProtKB-KW"/>
</dbReference>
<feature type="binding site" evidence="6">
    <location>
        <position position="67"/>
    </location>
    <ligand>
        <name>molybdate</name>
        <dbReference type="ChEBI" id="CHEBI:36264"/>
    </ligand>
</feature>
<dbReference type="PANTHER" id="PTHR30632">
    <property type="entry name" value="MOLYBDATE-BINDING PERIPLASMIC PROTEIN"/>
    <property type="match status" value="1"/>
</dbReference>
<dbReference type="EMBL" id="QURL01000003">
    <property type="protein sequence ID" value="RFC64567.1"/>
    <property type="molecule type" value="Genomic_DNA"/>
</dbReference>
<evidence type="ECO:0000313" key="9">
    <source>
        <dbReference type="Proteomes" id="UP000264310"/>
    </source>
</evidence>
<sequence>MPRFSFRTAAPIAALLAIGLAIGVPRATGAEEITVFAAASLTNAMADIEARYEATTGDAVTVSLAGSSALARQIIEGAPADIFISANSEWMDEVERVGLVEEGTRVDLLRNELVLIAHGLRAPAVEIGPDMDLAALLGDGKLAMALTNAVPAGIYGKEALESLGQWSAVEDKVVQSDNVRTALRLVAAGEAPYGIVYASDARAEPDVTVVGTFPEDSHQPIIYPAAGLKGEDRPAVDRFLEFLKGPEAKAAFERQGFQTLAE</sequence>
<dbReference type="InterPro" id="IPR005950">
    <property type="entry name" value="ModA"/>
</dbReference>
<dbReference type="SUPFAM" id="SSF53850">
    <property type="entry name" value="Periplasmic binding protein-like II"/>
    <property type="match status" value="1"/>
</dbReference>
<reference evidence="8 9" key="1">
    <citation type="submission" date="2018-08" db="EMBL/GenBank/DDBJ databases">
        <title>Fulvimarina sp. 85, whole genome shotgun sequence.</title>
        <authorList>
            <person name="Tuo L."/>
        </authorList>
    </citation>
    <scope>NUCLEOTIDE SEQUENCE [LARGE SCALE GENOMIC DNA]</scope>
    <source>
        <strain evidence="8 9">85</strain>
    </source>
</reference>
<evidence type="ECO:0000256" key="7">
    <source>
        <dbReference type="SAM" id="SignalP"/>
    </source>
</evidence>
<dbReference type="Gene3D" id="3.40.190.10">
    <property type="entry name" value="Periplasmic binding protein-like II"/>
    <property type="match status" value="2"/>
</dbReference>
<evidence type="ECO:0000313" key="8">
    <source>
        <dbReference type="EMBL" id="RFC64567.1"/>
    </source>
</evidence>
<evidence type="ECO:0000256" key="3">
    <source>
        <dbReference type="ARBA" id="ARBA00022723"/>
    </source>
</evidence>
<dbReference type="GO" id="GO:0030973">
    <property type="term" value="F:molybdate ion binding"/>
    <property type="evidence" value="ECO:0007669"/>
    <property type="project" value="TreeGrafter"/>
</dbReference>
<dbReference type="InterPro" id="IPR050682">
    <property type="entry name" value="ModA/WtpA"/>
</dbReference>
<evidence type="ECO:0000256" key="1">
    <source>
        <dbReference type="ARBA" id="ARBA00009175"/>
    </source>
</evidence>
<dbReference type="GO" id="GO:1901359">
    <property type="term" value="F:tungstate binding"/>
    <property type="evidence" value="ECO:0007669"/>
    <property type="project" value="UniProtKB-ARBA"/>
</dbReference>
<feature type="chain" id="PRO_5017010679" evidence="7">
    <location>
        <begin position="30"/>
        <end position="262"/>
    </location>
</feature>
<keyword evidence="4 7" id="KW-0732">Signal</keyword>
<comment type="subunit">
    <text evidence="5">The complex is composed of two ATP-binding proteins (ModC), two transmembrane proteins (ModB) and a solute-binding protein (ModA).</text>
</comment>
<feature type="binding site" evidence="6">
    <location>
        <position position="197"/>
    </location>
    <ligand>
        <name>molybdate</name>
        <dbReference type="ChEBI" id="CHEBI:36264"/>
    </ligand>
</feature>
<keyword evidence="9" id="KW-1185">Reference proteome</keyword>
<comment type="similarity">
    <text evidence="1">Belongs to the bacterial solute-binding protein ModA family.</text>
</comment>
<keyword evidence="2 6" id="KW-0500">Molybdenum</keyword>
<feature type="binding site" evidence="6">
    <location>
        <position position="40"/>
    </location>
    <ligand>
        <name>molybdate</name>
        <dbReference type="ChEBI" id="CHEBI:36264"/>
    </ligand>
</feature>
<accession>A0A371X5R7</accession>
<dbReference type="CDD" id="cd13536">
    <property type="entry name" value="PBP2_EcModA"/>
    <property type="match status" value="1"/>
</dbReference>
<dbReference type="NCBIfam" id="TIGR01256">
    <property type="entry name" value="modA"/>
    <property type="match status" value="1"/>
</dbReference>
<evidence type="ECO:0000256" key="2">
    <source>
        <dbReference type="ARBA" id="ARBA00022505"/>
    </source>
</evidence>
<dbReference type="NCBIfam" id="NF007958">
    <property type="entry name" value="PRK10677.1"/>
    <property type="match status" value="1"/>
</dbReference>
<evidence type="ECO:0000256" key="6">
    <source>
        <dbReference type="PIRSR" id="PIRSR004846-1"/>
    </source>
</evidence>
<keyword evidence="3 6" id="KW-0479">Metal-binding</keyword>
<dbReference type="PANTHER" id="PTHR30632:SF17">
    <property type="entry name" value="MOLYBDATE-BINDING PROTEIN MODA"/>
    <property type="match status" value="1"/>
</dbReference>
<gene>
    <name evidence="8" type="ORF">DYI37_08435</name>
</gene>
<feature type="binding site" evidence="6">
    <location>
        <position position="152"/>
    </location>
    <ligand>
        <name>molybdate</name>
        <dbReference type="ChEBI" id="CHEBI:36264"/>
    </ligand>
</feature>
<feature type="binding site" evidence="6">
    <location>
        <position position="179"/>
    </location>
    <ligand>
        <name>molybdate</name>
        <dbReference type="ChEBI" id="CHEBI:36264"/>
    </ligand>
</feature>
<name>A0A371X5R7_9HYPH</name>
<dbReference type="PIRSF" id="PIRSF004846">
    <property type="entry name" value="ModA"/>
    <property type="match status" value="1"/>
</dbReference>
<dbReference type="Proteomes" id="UP000264310">
    <property type="component" value="Unassembled WGS sequence"/>
</dbReference>
<protein>
    <submittedName>
        <fullName evidence="8">Molybdate ABC transporter substrate-binding protein</fullName>
    </submittedName>
</protein>
<proteinExistence type="inferred from homology"/>
<feature type="signal peptide" evidence="7">
    <location>
        <begin position="1"/>
        <end position="29"/>
    </location>
</feature>
<organism evidence="8 9">
    <name type="scientific">Fulvimarina endophytica</name>
    <dbReference type="NCBI Taxonomy" id="2293836"/>
    <lineage>
        <taxon>Bacteria</taxon>
        <taxon>Pseudomonadati</taxon>
        <taxon>Pseudomonadota</taxon>
        <taxon>Alphaproteobacteria</taxon>
        <taxon>Hyphomicrobiales</taxon>
        <taxon>Aurantimonadaceae</taxon>
        <taxon>Fulvimarina</taxon>
    </lineage>
</organism>
<evidence type="ECO:0000256" key="4">
    <source>
        <dbReference type="ARBA" id="ARBA00022729"/>
    </source>
</evidence>
<dbReference type="RefSeq" id="WP_116682985.1">
    <property type="nucleotide sequence ID" value="NZ_QURL01000003.1"/>
</dbReference>
<dbReference type="AlphaFoldDB" id="A0A371X5R7"/>
<evidence type="ECO:0000256" key="5">
    <source>
        <dbReference type="ARBA" id="ARBA00062515"/>
    </source>
</evidence>
<comment type="caution">
    <text evidence="8">The sequence shown here is derived from an EMBL/GenBank/DDBJ whole genome shotgun (WGS) entry which is preliminary data.</text>
</comment>
<dbReference type="OrthoDB" id="9785015at2"/>
<dbReference type="FunFam" id="3.40.190.10:FF:000035">
    <property type="entry name" value="Molybdate ABC transporter substrate-binding protein"/>
    <property type="match status" value="1"/>
</dbReference>
<dbReference type="GO" id="GO:0015689">
    <property type="term" value="P:molybdate ion transport"/>
    <property type="evidence" value="ECO:0007669"/>
    <property type="project" value="InterPro"/>
</dbReference>
<dbReference type="Pfam" id="PF13531">
    <property type="entry name" value="SBP_bac_11"/>
    <property type="match status" value="1"/>
</dbReference>
<dbReference type="GO" id="GO:0030288">
    <property type="term" value="C:outer membrane-bounded periplasmic space"/>
    <property type="evidence" value="ECO:0007669"/>
    <property type="project" value="TreeGrafter"/>
</dbReference>